<evidence type="ECO:0000313" key="1">
    <source>
        <dbReference type="EMBL" id="VFU15132.1"/>
    </source>
</evidence>
<sequence>MWDPDLVRDEVWIKRETVPAHLRGTVSRNC</sequence>
<gene>
    <name evidence="1" type="ORF">SCFA_40023</name>
</gene>
<protein>
    <submittedName>
        <fullName evidence="1">Uncharacterized protein</fullName>
    </submittedName>
</protein>
<dbReference type="AlphaFoldDB" id="A0A485M2X9"/>
<organism evidence="1">
    <name type="scientific">anaerobic digester metagenome</name>
    <dbReference type="NCBI Taxonomy" id="1263854"/>
    <lineage>
        <taxon>unclassified sequences</taxon>
        <taxon>metagenomes</taxon>
        <taxon>ecological metagenomes</taxon>
    </lineage>
</organism>
<reference evidence="1" key="1">
    <citation type="submission" date="2019-03" db="EMBL/GenBank/DDBJ databases">
        <authorList>
            <person name="Hao L."/>
        </authorList>
    </citation>
    <scope>NUCLEOTIDE SEQUENCE</scope>
</reference>
<proteinExistence type="predicted"/>
<accession>A0A485M2X9</accession>
<name>A0A485M2X9_9ZZZZ</name>
<dbReference type="EMBL" id="CAADRM010000103">
    <property type="protein sequence ID" value="VFU15132.1"/>
    <property type="molecule type" value="Genomic_DNA"/>
</dbReference>